<dbReference type="InterPro" id="IPR001585">
    <property type="entry name" value="TAL/FSA"/>
</dbReference>
<dbReference type="PROSITE" id="PS01054">
    <property type="entry name" value="TRANSALDOLASE_1"/>
    <property type="match status" value="1"/>
</dbReference>
<keyword evidence="4" id="KW-1185">Reference proteome</keyword>
<proteinExistence type="predicted"/>
<protein>
    <submittedName>
        <fullName evidence="3">Fructose-6-phosphate aldolase</fullName>
    </submittedName>
</protein>
<dbReference type="RefSeq" id="WP_345013851.1">
    <property type="nucleotide sequence ID" value="NZ_BAABFC010000019.1"/>
</dbReference>
<dbReference type="EMBL" id="BAABFC010000019">
    <property type="protein sequence ID" value="GAA4502064.1"/>
    <property type="molecule type" value="Genomic_DNA"/>
</dbReference>
<dbReference type="PANTHER" id="PTHR10683:SF40">
    <property type="entry name" value="FRUCTOSE-6-PHOSPHATE ALDOLASE 1-RELATED"/>
    <property type="match status" value="1"/>
</dbReference>
<dbReference type="PROSITE" id="PS00958">
    <property type="entry name" value="TRANSALDOLASE_2"/>
    <property type="match status" value="1"/>
</dbReference>
<comment type="subcellular location">
    <subcellularLocation>
        <location evidence="1">Cytoplasm</location>
    </subcellularLocation>
</comment>
<dbReference type="InterPro" id="IPR013785">
    <property type="entry name" value="Aldolase_TIM"/>
</dbReference>
<organism evidence="3 4">
    <name type="scientific">Pseudaeromonas paramecii</name>
    <dbReference type="NCBI Taxonomy" id="2138166"/>
    <lineage>
        <taxon>Bacteria</taxon>
        <taxon>Pseudomonadati</taxon>
        <taxon>Pseudomonadota</taxon>
        <taxon>Gammaproteobacteria</taxon>
        <taxon>Aeromonadales</taxon>
        <taxon>Aeromonadaceae</taxon>
        <taxon>Pseudaeromonas</taxon>
    </lineage>
</organism>
<sequence length="221" mass="23176">MELYLDTADLAAVERLAASWPLAGVTTNPSLVAAGGRPLKSTLRELRACLGPEASLFAQVLGQTSDEMVEQAQQLCQWDARLVVKVPVCSEGLGAIRRLKALGVRTLGTAVYAPLPALLAAQAGADYVAPYVNRIDAQGGSGIVAVTELQQLLQLHAPHCQVLAASFKTPRQVLDCLLAGATAVTLPVVVAEQILQSPAVDAALAGFERDWLNAFGGLVLE</sequence>
<keyword evidence="2" id="KW-0704">Schiff base</keyword>
<evidence type="ECO:0000313" key="4">
    <source>
        <dbReference type="Proteomes" id="UP001501321"/>
    </source>
</evidence>
<evidence type="ECO:0000256" key="2">
    <source>
        <dbReference type="ARBA" id="ARBA00023270"/>
    </source>
</evidence>
<evidence type="ECO:0000313" key="3">
    <source>
        <dbReference type="EMBL" id="GAA4502064.1"/>
    </source>
</evidence>
<dbReference type="CDD" id="cd00956">
    <property type="entry name" value="Transaldolase_FSA"/>
    <property type="match status" value="1"/>
</dbReference>
<gene>
    <name evidence="3" type="primary">fsa</name>
    <name evidence="3" type="ORF">GCM10023095_26160</name>
</gene>
<dbReference type="Pfam" id="PF00923">
    <property type="entry name" value="TAL_FSA"/>
    <property type="match status" value="1"/>
</dbReference>
<dbReference type="SUPFAM" id="SSF51569">
    <property type="entry name" value="Aldolase"/>
    <property type="match status" value="1"/>
</dbReference>
<accession>A0ABP8QFA3</accession>
<dbReference type="Proteomes" id="UP001501321">
    <property type="component" value="Unassembled WGS sequence"/>
</dbReference>
<comment type="caution">
    <text evidence="3">The sequence shown here is derived from an EMBL/GenBank/DDBJ whole genome shotgun (WGS) entry which is preliminary data.</text>
</comment>
<dbReference type="NCBIfam" id="NF009296">
    <property type="entry name" value="PRK12653.1"/>
    <property type="match status" value="1"/>
</dbReference>
<dbReference type="PANTHER" id="PTHR10683">
    <property type="entry name" value="TRANSALDOLASE"/>
    <property type="match status" value="1"/>
</dbReference>
<evidence type="ECO:0000256" key="1">
    <source>
        <dbReference type="ARBA" id="ARBA00004496"/>
    </source>
</evidence>
<dbReference type="Gene3D" id="3.20.20.70">
    <property type="entry name" value="Aldolase class I"/>
    <property type="match status" value="1"/>
</dbReference>
<dbReference type="InterPro" id="IPR018225">
    <property type="entry name" value="Transaldolase_AS"/>
</dbReference>
<reference evidence="4" key="1">
    <citation type="journal article" date="2019" name="Int. J. Syst. Evol. Microbiol.">
        <title>The Global Catalogue of Microorganisms (GCM) 10K type strain sequencing project: providing services to taxonomists for standard genome sequencing and annotation.</title>
        <authorList>
            <consortium name="The Broad Institute Genomics Platform"/>
            <consortium name="The Broad Institute Genome Sequencing Center for Infectious Disease"/>
            <person name="Wu L."/>
            <person name="Ma J."/>
        </authorList>
    </citation>
    <scope>NUCLEOTIDE SEQUENCE [LARGE SCALE GENOMIC DNA]</scope>
    <source>
        <strain evidence="4">JCM 32226</strain>
    </source>
</reference>
<name>A0ABP8QFA3_9GAMM</name>
<dbReference type="InterPro" id="IPR033919">
    <property type="entry name" value="TSA/FSA_arc/bac"/>
</dbReference>